<dbReference type="InterPro" id="IPR057326">
    <property type="entry name" value="KR_dom"/>
</dbReference>
<accession>C6CD11</accession>
<dbReference type="PRINTS" id="PR00080">
    <property type="entry name" value="SDRFAMILY"/>
</dbReference>
<dbReference type="Pfam" id="PF00106">
    <property type="entry name" value="adh_short"/>
    <property type="match status" value="1"/>
</dbReference>
<dbReference type="CDD" id="cd05374">
    <property type="entry name" value="17beta-HSD-like_SDR_c"/>
    <property type="match status" value="1"/>
</dbReference>
<dbReference type="GO" id="GO:0016491">
    <property type="term" value="F:oxidoreductase activity"/>
    <property type="evidence" value="ECO:0007669"/>
    <property type="project" value="UniProtKB-KW"/>
</dbReference>
<dbReference type="SMART" id="SM00822">
    <property type="entry name" value="PKS_KR"/>
    <property type="match status" value="1"/>
</dbReference>
<dbReference type="KEGG" id="dda:Dd703_1248"/>
<evidence type="ECO:0000313" key="5">
    <source>
        <dbReference type="EMBL" id="ACS85052.1"/>
    </source>
</evidence>
<dbReference type="SUPFAM" id="SSF51735">
    <property type="entry name" value="NAD(P)-binding Rossmann-fold domains"/>
    <property type="match status" value="1"/>
</dbReference>
<evidence type="ECO:0000256" key="3">
    <source>
        <dbReference type="RuleBase" id="RU000363"/>
    </source>
</evidence>
<dbReference type="Proteomes" id="UP000002734">
    <property type="component" value="Chromosome"/>
</dbReference>
<proteinExistence type="inferred from homology"/>
<dbReference type="InterPro" id="IPR051911">
    <property type="entry name" value="SDR_oxidoreductase"/>
</dbReference>
<feature type="domain" description="Ketoreductase" evidence="4">
    <location>
        <begin position="4"/>
        <end position="180"/>
    </location>
</feature>
<keyword evidence="6" id="KW-1185">Reference proteome</keyword>
<dbReference type="STRING" id="579405.Dd703_1248"/>
<organism evidence="5 6">
    <name type="scientific">Musicola paradisiaca (strain Ech703)</name>
    <name type="common">Dickeya paradisiaca</name>
    <name type="synonym">Dickeya dadantii</name>
    <dbReference type="NCBI Taxonomy" id="579405"/>
    <lineage>
        <taxon>Bacteria</taxon>
        <taxon>Pseudomonadati</taxon>
        <taxon>Pseudomonadota</taxon>
        <taxon>Gammaproteobacteria</taxon>
        <taxon>Enterobacterales</taxon>
        <taxon>Pectobacteriaceae</taxon>
        <taxon>Musicola</taxon>
    </lineage>
</organism>
<dbReference type="InterPro" id="IPR036291">
    <property type="entry name" value="NAD(P)-bd_dom_sf"/>
</dbReference>
<evidence type="ECO:0000256" key="1">
    <source>
        <dbReference type="ARBA" id="ARBA00006484"/>
    </source>
</evidence>
<dbReference type="NCBIfam" id="NF006114">
    <property type="entry name" value="PRK08263.1"/>
    <property type="match status" value="1"/>
</dbReference>
<dbReference type="PRINTS" id="PR00081">
    <property type="entry name" value="GDHRDH"/>
</dbReference>
<dbReference type="InterPro" id="IPR002347">
    <property type="entry name" value="SDR_fam"/>
</dbReference>
<evidence type="ECO:0000256" key="2">
    <source>
        <dbReference type="ARBA" id="ARBA00023002"/>
    </source>
</evidence>
<dbReference type="EMBL" id="CP001654">
    <property type="protein sequence ID" value="ACS85052.1"/>
    <property type="molecule type" value="Genomic_DNA"/>
</dbReference>
<gene>
    <name evidence="5" type="ordered locus">Dd703_1248</name>
</gene>
<evidence type="ECO:0000313" key="6">
    <source>
        <dbReference type="Proteomes" id="UP000002734"/>
    </source>
</evidence>
<protein>
    <submittedName>
        <fullName evidence="5">Short-chain dehydrogenase/reductase SDR</fullName>
    </submittedName>
</protein>
<dbReference type="AlphaFoldDB" id="C6CD11"/>
<sequence>MTEKVWFITGASRGFGRVWTEAALSRGYRVVATARNVATLNDFNEKYGDRVLTLPLDVTDDAQVRQAVDTACQHFGRLDVVLNNAGYALVGAIEEVPVTSVKAEFDTNFFGPLHVIQAVLPVLRKQQSGHIISVSSVAGLVAGPVSGLYHSSKWAVEALHESLSHEVSEFGIRVTLLEPGAYATEFASQTSLDIAQGIDAYATIRQRVFAHSAEIEFGEPAATADIVLKIVETPCPPLRVFLGTEGLPAVKAAYTRRLAEWEEWQGVAAAAQGNSVKQSLEL</sequence>
<reference evidence="5" key="1">
    <citation type="submission" date="2009-06" db="EMBL/GenBank/DDBJ databases">
        <title>Complete sequence of Dickeya dadantii Ech703.</title>
        <authorList>
            <consortium name="US DOE Joint Genome Institute"/>
            <person name="Lucas S."/>
            <person name="Copeland A."/>
            <person name="Lapidus A."/>
            <person name="Glavina del Rio T."/>
            <person name="Dalin E."/>
            <person name="Tice H."/>
            <person name="Bruce D."/>
            <person name="Goodwin L."/>
            <person name="Pitluck S."/>
            <person name="Chertkov O."/>
            <person name="Brettin T."/>
            <person name="Detter J.C."/>
            <person name="Han C."/>
            <person name="Larimer F."/>
            <person name="Land M."/>
            <person name="Hauser L."/>
            <person name="Kyrpides N."/>
            <person name="Mikhailova N."/>
            <person name="Balakrishnan V."/>
            <person name="Glasner J."/>
            <person name="Perna N.T."/>
        </authorList>
    </citation>
    <scope>NUCLEOTIDE SEQUENCE [LARGE SCALE GENOMIC DNA]</scope>
    <source>
        <strain evidence="5">Ech703</strain>
    </source>
</reference>
<dbReference type="PANTHER" id="PTHR43976">
    <property type="entry name" value="SHORT CHAIN DEHYDROGENASE"/>
    <property type="match status" value="1"/>
</dbReference>
<dbReference type="RefSeq" id="WP_012764869.1">
    <property type="nucleotide sequence ID" value="NC_012880.1"/>
</dbReference>
<keyword evidence="2" id="KW-0560">Oxidoreductase</keyword>
<evidence type="ECO:0000259" key="4">
    <source>
        <dbReference type="SMART" id="SM00822"/>
    </source>
</evidence>
<name>C6CD11_MUSP7</name>
<comment type="similarity">
    <text evidence="1 3">Belongs to the short-chain dehydrogenases/reductases (SDR) family.</text>
</comment>
<dbReference type="PANTHER" id="PTHR43976:SF16">
    <property type="entry name" value="SHORT-CHAIN DEHYDROGENASE_REDUCTASE FAMILY PROTEIN"/>
    <property type="match status" value="1"/>
</dbReference>
<dbReference type="eggNOG" id="COG4221">
    <property type="taxonomic scope" value="Bacteria"/>
</dbReference>
<dbReference type="Gene3D" id="3.40.50.720">
    <property type="entry name" value="NAD(P)-binding Rossmann-like Domain"/>
    <property type="match status" value="1"/>
</dbReference>
<dbReference type="HOGENOM" id="CLU_010194_2_9_6"/>